<dbReference type="RefSeq" id="WP_132508743.1">
    <property type="nucleotide sequence ID" value="NZ_SMKP01000034.1"/>
</dbReference>
<dbReference type="OrthoDB" id="8885070at2"/>
<evidence type="ECO:0000256" key="2">
    <source>
        <dbReference type="RuleBase" id="RU361163"/>
    </source>
</evidence>
<feature type="chain" id="PRO_5020445991" description="Glycosyl hydrolase" evidence="3">
    <location>
        <begin position="31"/>
        <end position="234"/>
    </location>
</feature>
<feature type="signal peptide" evidence="3">
    <location>
        <begin position="1"/>
        <end position="30"/>
    </location>
</feature>
<sequence length="234" mass="25147">MTRTARRSLAALAVGLTIILSGLVSAPVHAAVWSSCDQWGTWSNGGYTLYNNIWGSGAGRQCVWANSATNWGVWADHPNTGGIKSYPNSTRWSGKRISALGTLSSRFDVTVPTSGVAFTSAYDVWSSDNQHEIMLWMNKYGPVGPLGSFQTTATVGGHTWNIHRGSNGHNAVYSFIRTTNAASGTVDIKAICTWIRNRGWFGDVTIGNVQFGYEITSSAGGKDFVTNNLTITAS</sequence>
<evidence type="ECO:0000256" key="1">
    <source>
        <dbReference type="ARBA" id="ARBA00005519"/>
    </source>
</evidence>
<name>A0A4R4WV44_9ACTN</name>
<dbReference type="InterPro" id="IPR002594">
    <property type="entry name" value="GH12"/>
</dbReference>
<dbReference type="Pfam" id="PF01670">
    <property type="entry name" value="Glyco_hydro_12"/>
    <property type="match status" value="1"/>
</dbReference>
<evidence type="ECO:0000313" key="4">
    <source>
        <dbReference type="EMBL" id="TDD21488.1"/>
    </source>
</evidence>
<keyword evidence="2" id="KW-0378">Hydrolase</keyword>
<dbReference type="InterPro" id="IPR013319">
    <property type="entry name" value="GH11/12"/>
</dbReference>
<dbReference type="Proteomes" id="UP000294543">
    <property type="component" value="Unassembled WGS sequence"/>
</dbReference>
<evidence type="ECO:0000313" key="5">
    <source>
        <dbReference type="Proteomes" id="UP000294543"/>
    </source>
</evidence>
<dbReference type="GO" id="GO:0008810">
    <property type="term" value="F:cellulase activity"/>
    <property type="evidence" value="ECO:0007669"/>
    <property type="project" value="InterPro"/>
</dbReference>
<dbReference type="GO" id="GO:0000272">
    <property type="term" value="P:polysaccharide catabolic process"/>
    <property type="evidence" value="ECO:0007669"/>
    <property type="project" value="UniProtKB-KW"/>
</dbReference>
<dbReference type="PANTHER" id="PTHR34002:SF9">
    <property type="entry name" value="XYLOGLUCAN-SPECIFIC ENDO-BETA-1,4-GLUCANASE A"/>
    <property type="match status" value="1"/>
</dbReference>
<accession>A0A4R4WV44</accession>
<keyword evidence="5" id="KW-1185">Reference proteome</keyword>
<keyword evidence="3" id="KW-0732">Signal</keyword>
<gene>
    <name evidence="4" type="ORF">E1294_14535</name>
</gene>
<comment type="caution">
    <text evidence="4">The sequence shown here is derived from an EMBL/GenBank/DDBJ whole genome shotgun (WGS) entry which is preliminary data.</text>
</comment>
<comment type="similarity">
    <text evidence="1 2">Belongs to the glycosyl hydrolase 12 (cellulase H) family.</text>
</comment>
<dbReference type="Gene3D" id="2.60.120.180">
    <property type="match status" value="1"/>
</dbReference>
<dbReference type="PANTHER" id="PTHR34002">
    <property type="entry name" value="BLR1656 PROTEIN"/>
    <property type="match status" value="1"/>
</dbReference>
<reference evidence="4 5" key="1">
    <citation type="submission" date="2019-03" db="EMBL/GenBank/DDBJ databases">
        <title>Draft genome sequences of novel Actinobacteria.</title>
        <authorList>
            <person name="Sahin N."/>
            <person name="Ay H."/>
            <person name="Saygin H."/>
        </authorList>
    </citation>
    <scope>NUCLEOTIDE SEQUENCE [LARGE SCALE GENOMIC DNA]</scope>
    <source>
        <strain evidence="4 5">KC712</strain>
    </source>
</reference>
<dbReference type="NCBIfam" id="NF004860">
    <property type="entry name" value="PRK06215.1"/>
    <property type="match status" value="1"/>
</dbReference>
<dbReference type="InterPro" id="IPR013320">
    <property type="entry name" value="ConA-like_dom_sf"/>
</dbReference>
<keyword evidence="2" id="KW-0119">Carbohydrate metabolism</keyword>
<dbReference type="AlphaFoldDB" id="A0A4R4WV44"/>
<keyword evidence="2" id="KW-0624">Polysaccharide degradation</keyword>
<keyword evidence="2" id="KW-0326">Glycosidase</keyword>
<evidence type="ECO:0000256" key="3">
    <source>
        <dbReference type="SAM" id="SignalP"/>
    </source>
</evidence>
<proteinExistence type="inferred from homology"/>
<dbReference type="SUPFAM" id="SSF49899">
    <property type="entry name" value="Concanavalin A-like lectins/glucanases"/>
    <property type="match status" value="1"/>
</dbReference>
<organism evidence="4 5">
    <name type="scientific">Nonomuraea diastatica</name>
    <dbReference type="NCBI Taxonomy" id="1848329"/>
    <lineage>
        <taxon>Bacteria</taxon>
        <taxon>Bacillati</taxon>
        <taxon>Actinomycetota</taxon>
        <taxon>Actinomycetes</taxon>
        <taxon>Streptosporangiales</taxon>
        <taxon>Streptosporangiaceae</taxon>
        <taxon>Nonomuraea</taxon>
    </lineage>
</organism>
<dbReference type="EMBL" id="SMKP01000034">
    <property type="protein sequence ID" value="TDD21488.1"/>
    <property type="molecule type" value="Genomic_DNA"/>
</dbReference>
<protein>
    <recommendedName>
        <fullName evidence="6">Glycosyl hydrolase</fullName>
    </recommendedName>
</protein>
<evidence type="ECO:0008006" key="6">
    <source>
        <dbReference type="Google" id="ProtNLM"/>
    </source>
</evidence>